<evidence type="ECO:0000313" key="7">
    <source>
        <dbReference type="Proteomes" id="UP001569200"/>
    </source>
</evidence>
<reference evidence="6" key="1">
    <citation type="submission" date="2016-07" db="EMBL/GenBank/DDBJ databases">
        <title>Nontailed viruses are major unrecognized killers of bacteria in the ocean.</title>
        <authorList>
            <person name="Kauffman K."/>
            <person name="Hussain F."/>
            <person name="Yang J."/>
            <person name="Arevalo P."/>
            <person name="Brown J."/>
            <person name="Cutler M."/>
            <person name="Kelly L."/>
            <person name="Polz M.F."/>
        </authorList>
    </citation>
    <scope>NUCLEOTIDE SEQUENCE [LARGE SCALE GENOMIC DNA]</scope>
    <source>
        <strain evidence="6">10N.286.54.F3</strain>
    </source>
</reference>
<evidence type="ECO:0000256" key="1">
    <source>
        <dbReference type="SAM" id="SignalP"/>
    </source>
</evidence>
<dbReference type="EMBL" id="JAUYVL010000001">
    <property type="protein sequence ID" value="MDP2499393.1"/>
    <property type="molecule type" value="Genomic_DNA"/>
</dbReference>
<keyword evidence="1" id="KW-0732">Signal</keyword>
<gene>
    <name evidence="4" type="ORF">ACED33_17780</name>
    <name evidence="5" type="ORF">BCV19_24060</name>
    <name evidence="2" type="ORF">L8R85_22390</name>
    <name evidence="3" type="ORF">Q8W42_01625</name>
</gene>
<sequence>MTMLKRAIPATMIIAACSMPAHADCDFFSLDSIMLTSDDENNCLDLSTSLESFGQRMMELSGLSEDEPESTADYWSDWVIQSKDAPLLTQSLESNYVGLGMWFPEDLEDDQYDMSTEEWLMNHGLQLSIGFGDKVEGQPRMRFDYRWHDSRDADLMMQVELPF</sequence>
<dbReference type="Proteomes" id="UP000235405">
    <property type="component" value="Unassembled WGS sequence"/>
</dbReference>
<keyword evidence="7" id="KW-1185">Reference proteome</keyword>
<evidence type="ECO:0000313" key="6">
    <source>
        <dbReference type="Proteomes" id="UP000235405"/>
    </source>
</evidence>
<dbReference type="Proteomes" id="UP001159663">
    <property type="component" value="Unassembled WGS sequence"/>
</dbReference>
<dbReference type="Proteomes" id="UP001177935">
    <property type="component" value="Unassembled WGS sequence"/>
</dbReference>
<proteinExistence type="predicted"/>
<accession>A0A0P6YMJ2</accession>
<dbReference type="EMBL" id="JBGOOW010000025">
    <property type="protein sequence ID" value="MEZ8182540.1"/>
    <property type="molecule type" value="Genomic_DNA"/>
</dbReference>
<dbReference type="RefSeq" id="WP_004731883.1">
    <property type="nucleotide sequence ID" value="NZ_AP025509.1"/>
</dbReference>
<reference evidence="5" key="3">
    <citation type="journal article" date="2018" name="Nature">
        <title>A major lineage of non-tailed dsDNA viruses as unrecognized killers of marine bacteria.</title>
        <authorList>
            <person name="Kauffman K.M."/>
            <person name="Hussain F.A."/>
            <person name="Yang J."/>
            <person name="Arevalo P."/>
            <person name="Brown J.M."/>
            <person name="Chang W.K."/>
            <person name="VanInsberghe D."/>
            <person name="Elsherbini J."/>
            <person name="Sharma R.S."/>
            <person name="Cutler M.B."/>
            <person name="Kelly L."/>
            <person name="Polz M.F."/>
        </authorList>
    </citation>
    <scope>NUCLEOTIDE SEQUENCE</scope>
    <source>
        <strain evidence="5">10N.286.54.F3</strain>
    </source>
</reference>
<dbReference type="Proteomes" id="UP001569200">
    <property type="component" value="Unassembled WGS sequence"/>
</dbReference>
<feature type="signal peptide" evidence="1">
    <location>
        <begin position="1"/>
        <end position="23"/>
    </location>
</feature>
<dbReference type="AlphaFoldDB" id="A0A0P6YMJ2"/>
<comment type="caution">
    <text evidence="5">The sequence shown here is derived from an EMBL/GenBank/DDBJ whole genome shotgun (WGS) entry which is preliminary data.</text>
</comment>
<organism evidence="5 6">
    <name type="scientific">Vibrio splendidus</name>
    <dbReference type="NCBI Taxonomy" id="29497"/>
    <lineage>
        <taxon>Bacteria</taxon>
        <taxon>Pseudomonadati</taxon>
        <taxon>Pseudomonadota</taxon>
        <taxon>Gammaproteobacteria</taxon>
        <taxon>Vibrionales</taxon>
        <taxon>Vibrionaceae</taxon>
        <taxon>Vibrio</taxon>
    </lineage>
</organism>
<protein>
    <submittedName>
        <fullName evidence="5">Uncharacterized protein</fullName>
    </submittedName>
</protein>
<dbReference type="EMBL" id="MCSW01000056">
    <property type="protein sequence ID" value="PMF30123.1"/>
    <property type="molecule type" value="Genomic_DNA"/>
</dbReference>
<reference evidence="4 7" key="6">
    <citation type="submission" date="2024-06" db="EMBL/GenBank/DDBJ databases">
        <authorList>
            <person name="Steensen K."/>
            <person name="Seneca J."/>
            <person name="Bartlau N."/>
            <person name="Yu A.X."/>
            <person name="Polz M.F."/>
        </authorList>
    </citation>
    <scope>NUCLEOTIDE SEQUENCE [LARGE SCALE GENOMIC DNA]</scope>
    <source>
        <strain evidence="4 7">1F145</strain>
    </source>
</reference>
<evidence type="ECO:0000313" key="3">
    <source>
        <dbReference type="EMBL" id="MDP2499393.1"/>
    </source>
</evidence>
<reference evidence="2" key="4">
    <citation type="submission" date="2022-01" db="EMBL/GenBank/DDBJ databases">
        <title>Vibrio aestuarianus Clade A and Clade B isolates are associated with Pacific oyster (Crassostrea gigas) disease outbreaks across Ireland.</title>
        <authorList>
            <person name="Coyle N."/>
            <person name="O'Toole C."/>
            <person name="Thomas J.C.L."/>
            <person name="Ryder D."/>
            <person name="Cheslett D."/>
            <person name="Feist S."/>
            <person name="Bean T."/>
            <person name="Joseph A."/>
            <person name="Waina A."/>
            <person name="Feil E."/>
            <person name="Verner-Jeffreys D.W."/>
        </authorList>
    </citation>
    <scope>NUCLEOTIDE SEQUENCE</scope>
    <source>
        <strain evidence="2">S/17/14 A</strain>
    </source>
</reference>
<evidence type="ECO:0000313" key="5">
    <source>
        <dbReference type="EMBL" id="PMF30123.1"/>
    </source>
</evidence>
<dbReference type="EMBL" id="JAKMYX010000129">
    <property type="protein sequence ID" value="MDH5923774.1"/>
    <property type="molecule type" value="Genomic_DNA"/>
</dbReference>
<name>A0A0P6YMJ2_VIBSP</name>
<dbReference type="PROSITE" id="PS51257">
    <property type="entry name" value="PROKAR_LIPOPROTEIN"/>
    <property type="match status" value="1"/>
</dbReference>
<feature type="chain" id="PRO_5015043589" evidence="1">
    <location>
        <begin position="24"/>
        <end position="163"/>
    </location>
</feature>
<reference evidence="3" key="5">
    <citation type="submission" date="2023-07" db="EMBL/GenBank/DDBJ databases">
        <title>Genome content predicts the carbon catabolic preferences of heterotrophic bacteria.</title>
        <authorList>
            <person name="Gralka M."/>
        </authorList>
    </citation>
    <scope>NUCLEOTIDE SEQUENCE</scope>
    <source>
        <strain evidence="3">6E02</strain>
    </source>
</reference>
<reference evidence="5" key="2">
    <citation type="submission" date="2016-07" db="EMBL/GenBank/DDBJ databases">
        <authorList>
            <person name="Wan K."/>
            <person name="Booth B."/>
            <person name="Spirohn K."/>
            <person name="Hao T."/>
            <person name="Hu Y."/>
            <person name="Calderwood M."/>
            <person name="Hill D."/>
            <person name="Mohr S."/>
            <person name="Vidal M."/>
            <person name="Celniker S."/>
            <person name="Perrimon N."/>
        </authorList>
    </citation>
    <scope>NUCLEOTIDE SEQUENCE</scope>
    <source>
        <strain evidence="5">10N.286.54.F3</strain>
    </source>
</reference>
<evidence type="ECO:0000313" key="4">
    <source>
        <dbReference type="EMBL" id="MEZ8182540.1"/>
    </source>
</evidence>
<evidence type="ECO:0000313" key="2">
    <source>
        <dbReference type="EMBL" id="MDH5923774.1"/>
    </source>
</evidence>